<name>A0A0B5B8M1_9BACT</name>
<dbReference type="RefSeq" id="WP_039741171.1">
    <property type="nucleotide sequence ID" value="NZ_CP009788.1"/>
</dbReference>
<dbReference type="FunFam" id="3.40.50.300:FF:000006">
    <property type="entry name" value="DNA-binding transcriptional regulator NtrC"/>
    <property type="match status" value="1"/>
</dbReference>
<dbReference type="PANTHER" id="PTHR32071">
    <property type="entry name" value="TRANSCRIPTIONAL REGULATORY PROTEIN"/>
    <property type="match status" value="1"/>
</dbReference>
<keyword evidence="9" id="KW-0418">Kinase</keyword>
<dbReference type="SMART" id="SM00448">
    <property type="entry name" value="REC"/>
    <property type="match status" value="1"/>
</dbReference>
<dbReference type="Pfam" id="PF00072">
    <property type="entry name" value="Response_reg"/>
    <property type="match status" value="1"/>
</dbReference>
<dbReference type="InterPro" id="IPR025944">
    <property type="entry name" value="Sigma_54_int_dom_CS"/>
</dbReference>
<dbReference type="KEGG" id="gpi:GPICK_05480"/>
<keyword evidence="4" id="KW-0238">DNA-binding</keyword>
<dbReference type="GO" id="GO:0000160">
    <property type="term" value="P:phosphorelay signal transduction system"/>
    <property type="evidence" value="ECO:0007669"/>
    <property type="project" value="InterPro"/>
</dbReference>
<keyword evidence="9" id="KW-0808">Transferase</keyword>
<protein>
    <submittedName>
        <fullName evidence="9">Histidine kinase</fullName>
    </submittedName>
</protein>
<dbReference type="SUPFAM" id="SSF52540">
    <property type="entry name" value="P-loop containing nucleoside triphosphate hydrolases"/>
    <property type="match status" value="1"/>
</dbReference>
<dbReference type="GO" id="GO:0005524">
    <property type="term" value="F:ATP binding"/>
    <property type="evidence" value="ECO:0007669"/>
    <property type="project" value="UniProtKB-KW"/>
</dbReference>
<feature type="domain" description="Sigma-54 factor interaction" evidence="7">
    <location>
        <begin position="144"/>
        <end position="373"/>
    </location>
</feature>
<evidence type="ECO:0000313" key="10">
    <source>
        <dbReference type="Proteomes" id="UP000057609"/>
    </source>
</evidence>
<dbReference type="Gene3D" id="1.10.10.60">
    <property type="entry name" value="Homeodomain-like"/>
    <property type="match status" value="1"/>
</dbReference>
<dbReference type="Proteomes" id="UP000057609">
    <property type="component" value="Chromosome"/>
</dbReference>
<evidence type="ECO:0000256" key="1">
    <source>
        <dbReference type="ARBA" id="ARBA00022741"/>
    </source>
</evidence>
<dbReference type="InterPro" id="IPR025943">
    <property type="entry name" value="Sigma_54_int_dom_ATP-bd_2"/>
</dbReference>
<dbReference type="Gene3D" id="1.10.8.60">
    <property type="match status" value="1"/>
</dbReference>
<dbReference type="SUPFAM" id="SSF46689">
    <property type="entry name" value="Homeodomain-like"/>
    <property type="match status" value="1"/>
</dbReference>
<dbReference type="AlphaFoldDB" id="A0A0B5B8M1"/>
<dbReference type="Pfam" id="PF25601">
    <property type="entry name" value="AAA_lid_14"/>
    <property type="match status" value="1"/>
</dbReference>
<dbReference type="InterPro" id="IPR011006">
    <property type="entry name" value="CheY-like_superfamily"/>
</dbReference>
<evidence type="ECO:0000313" key="9">
    <source>
        <dbReference type="EMBL" id="AJE02892.1"/>
    </source>
</evidence>
<evidence type="ECO:0000259" key="7">
    <source>
        <dbReference type="PROSITE" id="PS50045"/>
    </source>
</evidence>
<reference evidence="9 10" key="1">
    <citation type="journal article" date="2015" name="Genome Announc.">
        <title>Complete Genome of Geobacter pickeringii G13T, a Metal-Reducing Isolate from Sedimentary Kaolin Deposits.</title>
        <authorList>
            <person name="Badalamenti J.P."/>
            <person name="Bond D.R."/>
        </authorList>
    </citation>
    <scope>NUCLEOTIDE SEQUENCE [LARGE SCALE GENOMIC DNA]</scope>
    <source>
        <strain evidence="9 10">G13</strain>
    </source>
</reference>
<dbReference type="Pfam" id="PF00158">
    <property type="entry name" value="Sigma54_activat"/>
    <property type="match status" value="1"/>
</dbReference>
<dbReference type="InterPro" id="IPR003593">
    <property type="entry name" value="AAA+_ATPase"/>
</dbReference>
<feature type="domain" description="Response regulatory" evidence="8">
    <location>
        <begin position="5"/>
        <end position="119"/>
    </location>
</feature>
<dbReference type="CDD" id="cd00009">
    <property type="entry name" value="AAA"/>
    <property type="match status" value="1"/>
</dbReference>
<dbReference type="SMART" id="SM00382">
    <property type="entry name" value="AAA"/>
    <property type="match status" value="1"/>
</dbReference>
<dbReference type="STRING" id="345632.GPICK_05480"/>
<dbReference type="Pfam" id="PF02954">
    <property type="entry name" value="HTH_8"/>
    <property type="match status" value="1"/>
</dbReference>
<dbReference type="InterPro" id="IPR002197">
    <property type="entry name" value="HTH_Fis"/>
</dbReference>
<evidence type="ECO:0000256" key="6">
    <source>
        <dbReference type="PROSITE-ProRule" id="PRU00169"/>
    </source>
</evidence>
<evidence type="ECO:0000256" key="3">
    <source>
        <dbReference type="ARBA" id="ARBA00023015"/>
    </source>
</evidence>
<dbReference type="OrthoDB" id="9814761at2"/>
<sequence length="454" mass="50633">MTNRRVLVVDDEENLRHMLRVMLRRSGYDVDEAADGADALVLARRAPYDFILCDIRMPVLDGPGFLRAAREEGLPCTVVMMSAYGTIDTAISCMKEGAYDYISKPFKNDEILLVLRKAEERERLKSENRRLRHEVAREYSFGNIVSRSARMREVFRLIEKVAAVKSSILILGESGTGKELVARAIHYNGVRRAGPFVAVNCGAIPENLLESELFGHVRGAFTDAIADRRGLFEEAHGGTLFLDEIGEMPLSLQVKLLRVLQEGEVRRLGGAKPVQVDVRVVSATAKDLPAEVAAGRFREDLYFRLNVLSIALPPLRERMEDVPFLVTHFVGKHGEELGRRDAKVAPEALKLLMGYDWPGNVRELENCIERGLVLSEGGIVGIESLPPVVRRGGAAPLSGLPTDALSLKKAEELLEREYIRRALDTTDGNRTHAARLLEISHRALLYKIKEYGIE</sequence>
<dbReference type="InterPro" id="IPR002078">
    <property type="entry name" value="Sigma_54_int"/>
</dbReference>
<dbReference type="GO" id="GO:0043565">
    <property type="term" value="F:sequence-specific DNA binding"/>
    <property type="evidence" value="ECO:0007669"/>
    <property type="project" value="InterPro"/>
</dbReference>
<dbReference type="InterPro" id="IPR027417">
    <property type="entry name" value="P-loop_NTPase"/>
</dbReference>
<gene>
    <name evidence="9" type="ORF">GPICK_05480</name>
</gene>
<dbReference type="GO" id="GO:0016301">
    <property type="term" value="F:kinase activity"/>
    <property type="evidence" value="ECO:0007669"/>
    <property type="project" value="UniProtKB-KW"/>
</dbReference>
<accession>A0A0B5B8M1</accession>
<dbReference type="InterPro" id="IPR058031">
    <property type="entry name" value="AAA_lid_NorR"/>
</dbReference>
<proteinExistence type="predicted"/>
<evidence type="ECO:0000256" key="5">
    <source>
        <dbReference type="ARBA" id="ARBA00023163"/>
    </source>
</evidence>
<dbReference type="GO" id="GO:0006355">
    <property type="term" value="P:regulation of DNA-templated transcription"/>
    <property type="evidence" value="ECO:0007669"/>
    <property type="project" value="InterPro"/>
</dbReference>
<evidence type="ECO:0000256" key="2">
    <source>
        <dbReference type="ARBA" id="ARBA00022840"/>
    </source>
</evidence>
<keyword evidence="6" id="KW-0597">Phosphoprotein</keyword>
<dbReference type="Gene3D" id="3.40.50.2300">
    <property type="match status" value="1"/>
</dbReference>
<dbReference type="HOGENOM" id="CLU_000445_0_6_7"/>
<keyword evidence="3" id="KW-0805">Transcription regulation</keyword>
<dbReference type="PROSITE" id="PS50110">
    <property type="entry name" value="RESPONSE_REGULATORY"/>
    <property type="match status" value="1"/>
</dbReference>
<dbReference type="SUPFAM" id="SSF52172">
    <property type="entry name" value="CheY-like"/>
    <property type="match status" value="1"/>
</dbReference>
<dbReference type="PROSITE" id="PS00676">
    <property type="entry name" value="SIGMA54_INTERACT_2"/>
    <property type="match status" value="1"/>
</dbReference>
<dbReference type="PRINTS" id="PR01590">
    <property type="entry name" value="HTHFIS"/>
</dbReference>
<dbReference type="PANTHER" id="PTHR32071:SF113">
    <property type="entry name" value="ALGINATE BIOSYNTHESIS TRANSCRIPTIONAL REGULATORY PROTEIN ALGB"/>
    <property type="match status" value="1"/>
</dbReference>
<keyword evidence="1" id="KW-0547">Nucleotide-binding</keyword>
<evidence type="ECO:0000259" key="8">
    <source>
        <dbReference type="PROSITE" id="PS50110"/>
    </source>
</evidence>
<dbReference type="Gene3D" id="3.40.50.300">
    <property type="entry name" value="P-loop containing nucleotide triphosphate hydrolases"/>
    <property type="match status" value="1"/>
</dbReference>
<dbReference type="PROSITE" id="PS00688">
    <property type="entry name" value="SIGMA54_INTERACT_3"/>
    <property type="match status" value="1"/>
</dbReference>
<dbReference type="PROSITE" id="PS00675">
    <property type="entry name" value="SIGMA54_INTERACT_1"/>
    <property type="match status" value="1"/>
</dbReference>
<dbReference type="EMBL" id="CP009788">
    <property type="protein sequence ID" value="AJE02892.1"/>
    <property type="molecule type" value="Genomic_DNA"/>
</dbReference>
<organism evidence="9 10">
    <name type="scientific">Geobacter pickeringii</name>
    <dbReference type="NCBI Taxonomy" id="345632"/>
    <lineage>
        <taxon>Bacteria</taxon>
        <taxon>Pseudomonadati</taxon>
        <taxon>Thermodesulfobacteriota</taxon>
        <taxon>Desulfuromonadia</taxon>
        <taxon>Geobacterales</taxon>
        <taxon>Geobacteraceae</taxon>
        <taxon>Geobacter</taxon>
    </lineage>
</organism>
<evidence type="ECO:0000256" key="4">
    <source>
        <dbReference type="ARBA" id="ARBA00023125"/>
    </source>
</evidence>
<dbReference type="InterPro" id="IPR025662">
    <property type="entry name" value="Sigma_54_int_dom_ATP-bd_1"/>
</dbReference>
<feature type="modified residue" description="4-aspartylphosphate" evidence="6">
    <location>
        <position position="54"/>
    </location>
</feature>
<dbReference type="InterPro" id="IPR009057">
    <property type="entry name" value="Homeodomain-like_sf"/>
</dbReference>
<dbReference type="PROSITE" id="PS50045">
    <property type="entry name" value="SIGMA54_INTERACT_4"/>
    <property type="match status" value="1"/>
</dbReference>
<keyword evidence="5" id="KW-0804">Transcription</keyword>
<keyword evidence="2" id="KW-0067">ATP-binding</keyword>
<dbReference type="InterPro" id="IPR001789">
    <property type="entry name" value="Sig_transdc_resp-reg_receiver"/>
</dbReference>
<keyword evidence="10" id="KW-1185">Reference proteome</keyword>